<gene>
    <name evidence="2" type="ORF">KW868_02650</name>
</gene>
<sequence>MSLTAKMRKFAQAVVSGLSNKDSAITAGYAEKTAAQAGAKLAKNPDIISYIEKLKADKKLTSDTQKVKADKEKVKAENFVEVVSVERIEPEVEQANGQFVGRDDIAVGGVDDPLEYLKKVWTNEDEDPDLRLKAAQAAMPYVHGKVGTKGKKETQKDEARDIAGGAGKFATRAARKRYS</sequence>
<dbReference type="Pfam" id="PF03592">
    <property type="entry name" value="Terminase_2"/>
    <property type="match status" value="1"/>
</dbReference>
<comment type="caution">
    <text evidence="2">The sequence shown here is derived from an EMBL/GenBank/DDBJ whole genome shotgun (WGS) entry which is preliminary data.</text>
</comment>
<accession>A0A8X8KE30</accession>
<dbReference type="InterPro" id="IPR038713">
    <property type="entry name" value="Terminase_Gp1_N_sf"/>
</dbReference>
<evidence type="ECO:0000313" key="3">
    <source>
        <dbReference type="Proteomes" id="UP000887320"/>
    </source>
</evidence>
<feature type="region of interest" description="Disordered" evidence="1">
    <location>
        <begin position="145"/>
        <end position="166"/>
    </location>
</feature>
<dbReference type="InterPro" id="IPR005335">
    <property type="entry name" value="Terminase_ssu"/>
</dbReference>
<dbReference type="EMBL" id="JAHWXT010000001">
    <property type="protein sequence ID" value="MCF0263375.1"/>
    <property type="molecule type" value="Genomic_DNA"/>
</dbReference>
<dbReference type="AlphaFoldDB" id="A0A8X8KE30"/>
<reference evidence="2" key="1">
    <citation type="submission" date="2021-07" db="EMBL/GenBank/DDBJ databases">
        <authorList>
            <person name="Fernandez M."/>
            <person name="Pereira P."/>
            <person name="Torres Tejerizo G.A."/>
            <person name="Gonzalez P."/>
            <person name="Agostini E."/>
        </authorList>
    </citation>
    <scope>NUCLEOTIDE SEQUENCE</scope>
    <source>
        <strain evidence="2">SFC 500-1A</strain>
    </source>
</reference>
<feature type="compositionally biased region" description="Basic and acidic residues" evidence="1">
    <location>
        <begin position="150"/>
        <end position="161"/>
    </location>
</feature>
<dbReference type="Gene3D" id="1.10.10.1400">
    <property type="entry name" value="Terminase, small subunit, N-terminal DNA-binding domain, HTH motif"/>
    <property type="match status" value="1"/>
</dbReference>
<evidence type="ECO:0000313" key="2">
    <source>
        <dbReference type="EMBL" id="MCF0263375.1"/>
    </source>
</evidence>
<dbReference type="RefSeq" id="WP_234622626.1">
    <property type="nucleotide sequence ID" value="NZ_JAHWXT010000001.1"/>
</dbReference>
<proteinExistence type="predicted"/>
<dbReference type="GO" id="GO:0051276">
    <property type="term" value="P:chromosome organization"/>
    <property type="evidence" value="ECO:0007669"/>
    <property type="project" value="InterPro"/>
</dbReference>
<organism evidence="2 3">
    <name type="scientific">Acinetobacter guillouiae</name>
    <name type="common">Acinetobacter genomosp. 11</name>
    <dbReference type="NCBI Taxonomy" id="106649"/>
    <lineage>
        <taxon>Bacteria</taxon>
        <taxon>Pseudomonadati</taxon>
        <taxon>Pseudomonadota</taxon>
        <taxon>Gammaproteobacteria</taxon>
        <taxon>Moraxellales</taxon>
        <taxon>Moraxellaceae</taxon>
        <taxon>Acinetobacter</taxon>
    </lineage>
</organism>
<protein>
    <submittedName>
        <fullName evidence="2">Terminase small subunit</fullName>
    </submittedName>
</protein>
<dbReference type="Proteomes" id="UP000887320">
    <property type="component" value="Unassembled WGS sequence"/>
</dbReference>
<evidence type="ECO:0000256" key="1">
    <source>
        <dbReference type="SAM" id="MobiDB-lite"/>
    </source>
</evidence>
<name>A0A8X8KE30_ACIGI</name>